<accession>A0A2G5CJ39</accession>
<evidence type="ECO:0000313" key="3">
    <source>
        <dbReference type="Proteomes" id="UP000230069"/>
    </source>
</evidence>
<organism evidence="2 3">
    <name type="scientific">Aquilegia coerulea</name>
    <name type="common">Rocky mountain columbine</name>
    <dbReference type="NCBI Taxonomy" id="218851"/>
    <lineage>
        <taxon>Eukaryota</taxon>
        <taxon>Viridiplantae</taxon>
        <taxon>Streptophyta</taxon>
        <taxon>Embryophyta</taxon>
        <taxon>Tracheophyta</taxon>
        <taxon>Spermatophyta</taxon>
        <taxon>Magnoliopsida</taxon>
        <taxon>Ranunculales</taxon>
        <taxon>Ranunculaceae</taxon>
        <taxon>Thalictroideae</taxon>
        <taxon>Aquilegia</taxon>
    </lineage>
</organism>
<dbReference type="Proteomes" id="UP000230069">
    <property type="component" value="Unassembled WGS sequence"/>
</dbReference>
<feature type="signal peptide" evidence="1">
    <location>
        <begin position="1"/>
        <end position="21"/>
    </location>
</feature>
<protein>
    <recommendedName>
        <fullName evidence="4">Knottin scorpion toxin-like domain-containing protein</fullName>
    </recommendedName>
</protein>
<sequence length="61" mass="6575">MLKTILVAIVVTMILASSGNAAPVCQGKCEDIPDCNNFCKNVAGYHGGRCEPPLYQFCCCY</sequence>
<evidence type="ECO:0008006" key="4">
    <source>
        <dbReference type="Google" id="ProtNLM"/>
    </source>
</evidence>
<reference evidence="2 3" key="1">
    <citation type="submission" date="2017-09" db="EMBL/GenBank/DDBJ databases">
        <title>WGS assembly of Aquilegia coerulea Goldsmith.</title>
        <authorList>
            <person name="Hodges S."/>
            <person name="Kramer E."/>
            <person name="Nordborg M."/>
            <person name="Tomkins J."/>
            <person name="Borevitz J."/>
            <person name="Derieg N."/>
            <person name="Yan J."/>
            <person name="Mihaltcheva S."/>
            <person name="Hayes R.D."/>
            <person name="Rokhsar D."/>
        </authorList>
    </citation>
    <scope>NUCLEOTIDE SEQUENCE [LARGE SCALE GENOMIC DNA]</scope>
    <source>
        <strain evidence="3">cv. Goldsmith</strain>
    </source>
</reference>
<dbReference type="OrthoDB" id="1722366at2759"/>
<dbReference type="InParanoid" id="A0A2G5CJ39"/>
<gene>
    <name evidence="2" type="ORF">AQUCO_05100078v1</name>
</gene>
<feature type="chain" id="PRO_5013955748" description="Knottin scorpion toxin-like domain-containing protein" evidence="1">
    <location>
        <begin position="22"/>
        <end position="61"/>
    </location>
</feature>
<keyword evidence="1" id="KW-0732">Signal</keyword>
<dbReference type="EMBL" id="KZ305068">
    <property type="protein sequence ID" value="PIA31293.1"/>
    <property type="molecule type" value="Genomic_DNA"/>
</dbReference>
<dbReference type="AlphaFoldDB" id="A0A2G5CJ39"/>
<keyword evidence="3" id="KW-1185">Reference proteome</keyword>
<evidence type="ECO:0000313" key="2">
    <source>
        <dbReference type="EMBL" id="PIA31293.1"/>
    </source>
</evidence>
<proteinExistence type="predicted"/>
<name>A0A2G5CJ39_AQUCA</name>
<evidence type="ECO:0000256" key="1">
    <source>
        <dbReference type="SAM" id="SignalP"/>
    </source>
</evidence>